<dbReference type="EMBL" id="JAQQAL010000037">
    <property type="protein sequence ID" value="MDC7227993.1"/>
    <property type="molecule type" value="Genomic_DNA"/>
</dbReference>
<reference evidence="1 2" key="1">
    <citation type="submission" date="2022-12" db="EMBL/GenBank/DDBJ databases">
        <title>Metagenome assembled genome from gulf of manar.</title>
        <authorList>
            <person name="Kohli P."/>
            <person name="Pk S."/>
            <person name="Venkata Ramana C."/>
            <person name="Sasikala C."/>
        </authorList>
    </citation>
    <scope>NUCLEOTIDE SEQUENCE [LARGE SCALE GENOMIC DNA]</scope>
    <source>
        <strain evidence="1">JB008</strain>
    </source>
</reference>
<proteinExistence type="predicted"/>
<dbReference type="Proteomes" id="UP001221217">
    <property type="component" value="Unassembled WGS sequence"/>
</dbReference>
<gene>
    <name evidence="1" type="ORF">PQJ61_14615</name>
</gene>
<evidence type="ECO:0008006" key="3">
    <source>
        <dbReference type="Google" id="ProtNLM"/>
    </source>
</evidence>
<evidence type="ECO:0000313" key="2">
    <source>
        <dbReference type="Proteomes" id="UP001221217"/>
    </source>
</evidence>
<name>A0AAJ1IHF6_9SPIO</name>
<organism evidence="1 2">
    <name type="scientific">Candidatus Thalassospirochaeta sargassi</name>
    <dbReference type="NCBI Taxonomy" id="3119039"/>
    <lineage>
        <taxon>Bacteria</taxon>
        <taxon>Pseudomonadati</taxon>
        <taxon>Spirochaetota</taxon>
        <taxon>Spirochaetia</taxon>
        <taxon>Spirochaetales</taxon>
        <taxon>Spirochaetaceae</taxon>
        <taxon>Candidatus Thalassospirochaeta</taxon>
    </lineage>
</organism>
<comment type="caution">
    <text evidence="1">The sequence shown here is derived from an EMBL/GenBank/DDBJ whole genome shotgun (WGS) entry which is preliminary data.</text>
</comment>
<accession>A0AAJ1IHF6</accession>
<dbReference type="AlphaFoldDB" id="A0AAJ1IHF6"/>
<evidence type="ECO:0000313" key="1">
    <source>
        <dbReference type="EMBL" id="MDC7227993.1"/>
    </source>
</evidence>
<sequence>MPLIDAERFIKEITVNNELRKSLYRFDSSADVQDGIKECGYNFKLFEFEETINHLKTESPDEEQAIMLDEILLWWNMLMGDGSIVESDQPECSPSKCPSCSLCR</sequence>
<protein>
    <recommendedName>
        <fullName evidence="3">Nif11 domain-containing protein</fullName>
    </recommendedName>
</protein>